<name>A0AAV4M8V9_CAEEX</name>
<sequence length="104" mass="12052">MVPVLRMWLPYCPVYGLVFIPTSILNSATALYSIQDRFDDYRPLRLLAYSGYKAVIKNESSRCFENRGPMKQGGLIWKCCACFSVPRCALFLWWLSPKENSFLE</sequence>
<evidence type="ECO:0000313" key="1">
    <source>
        <dbReference type="EMBL" id="GIX67811.1"/>
    </source>
</evidence>
<accession>A0AAV4M8V9</accession>
<dbReference type="Proteomes" id="UP001054945">
    <property type="component" value="Unassembled WGS sequence"/>
</dbReference>
<dbReference type="AlphaFoldDB" id="A0AAV4M8V9"/>
<dbReference type="EMBL" id="BPLR01019434">
    <property type="protein sequence ID" value="GIX67811.1"/>
    <property type="molecule type" value="Genomic_DNA"/>
</dbReference>
<evidence type="ECO:0000313" key="2">
    <source>
        <dbReference type="Proteomes" id="UP001054945"/>
    </source>
</evidence>
<organism evidence="1 2">
    <name type="scientific">Caerostris extrusa</name>
    <name type="common">Bark spider</name>
    <name type="synonym">Caerostris bankana</name>
    <dbReference type="NCBI Taxonomy" id="172846"/>
    <lineage>
        <taxon>Eukaryota</taxon>
        <taxon>Metazoa</taxon>
        <taxon>Ecdysozoa</taxon>
        <taxon>Arthropoda</taxon>
        <taxon>Chelicerata</taxon>
        <taxon>Arachnida</taxon>
        <taxon>Araneae</taxon>
        <taxon>Araneomorphae</taxon>
        <taxon>Entelegynae</taxon>
        <taxon>Araneoidea</taxon>
        <taxon>Araneidae</taxon>
        <taxon>Caerostris</taxon>
    </lineage>
</organism>
<keyword evidence="2" id="KW-1185">Reference proteome</keyword>
<gene>
    <name evidence="1" type="ORF">CEXT_53601</name>
</gene>
<comment type="caution">
    <text evidence="1">The sequence shown here is derived from an EMBL/GenBank/DDBJ whole genome shotgun (WGS) entry which is preliminary data.</text>
</comment>
<proteinExistence type="predicted"/>
<protein>
    <recommendedName>
        <fullName evidence="3">Reverse transcriptase zinc-binding domain-containing protein</fullName>
    </recommendedName>
</protein>
<reference evidence="1 2" key="1">
    <citation type="submission" date="2021-06" db="EMBL/GenBank/DDBJ databases">
        <title>Caerostris extrusa draft genome.</title>
        <authorList>
            <person name="Kono N."/>
            <person name="Arakawa K."/>
        </authorList>
    </citation>
    <scope>NUCLEOTIDE SEQUENCE [LARGE SCALE GENOMIC DNA]</scope>
</reference>
<evidence type="ECO:0008006" key="3">
    <source>
        <dbReference type="Google" id="ProtNLM"/>
    </source>
</evidence>